<dbReference type="HOGENOM" id="CLU_3188959_0_0_6"/>
<evidence type="ECO:0000313" key="1">
    <source>
        <dbReference type="EMBL" id="ACJ30129.1"/>
    </source>
</evidence>
<gene>
    <name evidence="1" type="ordered locus">swp_3430</name>
</gene>
<dbReference type="AlphaFoldDB" id="B8CRX0"/>
<evidence type="ECO:0000313" key="2">
    <source>
        <dbReference type="Proteomes" id="UP000000753"/>
    </source>
</evidence>
<dbReference type="STRING" id="225849.swp_3430"/>
<dbReference type="EMBL" id="CP000472">
    <property type="protein sequence ID" value="ACJ30129.1"/>
    <property type="molecule type" value="Genomic_DNA"/>
</dbReference>
<organism evidence="1 2">
    <name type="scientific">Shewanella piezotolerans (strain WP3 / JCM 13877)</name>
    <dbReference type="NCBI Taxonomy" id="225849"/>
    <lineage>
        <taxon>Bacteria</taxon>
        <taxon>Pseudomonadati</taxon>
        <taxon>Pseudomonadota</taxon>
        <taxon>Gammaproteobacteria</taxon>
        <taxon>Alteromonadales</taxon>
        <taxon>Shewanellaceae</taxon>
        <taxon>Shewanella</taxon>
    </lineage>
</organism>
<keyword evidence="2" id="KW-1185">Reference proteome</keyword>
<reference evidence="1 2" key="1">
    <citation type="journal article" date="2008" name="PLoS ONE">
        <title>Environmental adaptation: genomic analysis of the piezotolerant and psychrotolerant deep-sea iron reducing bacterium Shewanella piezotolerans WP3.</title>
        <authorList>
            <person name="Wang F."/>
            <person name="Wang J."/>
            <person name="Jian H."/>
            <person name="Zhang B."/>
            <person name="Li S."/>
            <person name="Wang F."/>
            <person name="Zeng X."/>
            <person name="Gao L."/>
            <person name="Bartlett D.H."/>
            <person name="Yu J."/>
            <person name="Hu S."/>
            <person name="Xiao X."/>
        </authorList>
    </citation>
    <scope>NUCLEOTIDE SEQUENCE [LARGE SCALE GENOMIC DNA]</scope>
    <source>
        <strain evidence="2">WP3 / JCM 13877</strain>
    </source>
</reference>
<proteinExistence type="predicted"/>
<dbReference type="KEGG" id="swp:swp_3430"/>
<protein>
    <submittedName>
        <fullName evidence="1">Uncharacterized protein</fullName>
    </submittedName>
</protein>
<name>B8CRX0_SHEPW</name>
<accession>B8CRX0</accession>
<sequence>MANVQLMDLSGNFDWLLDSKMFILVIENMSLFKSITSRYHIEVKVD</sequence>
<dbReference type="Proteomes" id="UP000000753">
    <property type="component" value="Chromosome"/>
</dbReference>